<reference evidence="2 3" key="1">
    <citation type="submission" date="2014-04" db="EMBL/GenBank/DDBJ databases">
        <authorList>
            <consortium name="DOE Joint Genome Institute"/>
            <person name="Kuo A."/>
            <person name="Kohler A."/>
            <person name="Nagy L.G."/>
            <person name="Floudas D."/>
            <person name="Copeland A."/>
            <person name="Barry K.W."/>
            <person name="Cichocki N."/>
            <person name="Veneault-Fourrey C."/>
            <person name="LaButti K."/>
            <person name="Lindquist E.A."/>
            <person name="Lipzen A."/>
            <person name="Lundell T."/>
            <person name="Morin E."/>
            <person name="Murat C."/>
            <person name="Sun H."/>
            <person name="Tunlid A."/>
            <person name="Henrissat B."/>
            <person name="Grigoriev I.V."/>
            <person name="Hibbett D.S."/>
            <person name="Martin F."/>
            <person name="Nordberg H.P."/>
            <person name="Cantor M.N."/>
            <person name="Hua S.X."/>
        </authorList>
    </citation>
    <scope>NUCLEOTIDE SEQUENCE [LARGE SCALE GENOMIC DNA]</scope>
    <source>
        <strain evidence="2 3">LaAM-08-1</strain>
    </source>
</reference>
<dbReference type="EMBL" id="KN838570">
    <property type="protein sequence ID" value="KIK04371.1"/>
    <property type="molecule type" value="Genomic_DNA"/>
</dbReference>
<accession>A0A0C9XHC1</accession>
<evidence type="ECO:0000313" key="3">
    <source>
        <dbReference type="Proteomes" id="UP000054477"/>
    </source>
</evidence>
<sequence>MPMTTTASSATSPSERVPATSTRQKEEGGFQVPRRQERCGNGRRTTTMLSFVILVYILIMVSTNPVPSDLANGHHDTRHGTTAPTNDNPAPTNNSPPPTNVHHTRIQHPRTCTAREWVPPPINDNSTPTNGNPVLTNHAQHPERAPPPTNDNSEQPHRRMASTYGQRQRPTPR</sequence>
<name>A0A0C9XHC1_9AGAR</name>
<feature type="compositionally biased region" description="Low complexity" evidence="1">
    <location>
        <begin position="81"/>
        <end position="93"/>
    </location>
</feature>
<dbReference type="HOGENOM" id="CLU_1547848_0_0_1"/>
<feature type="compositionally biased region" description="Polar residues" evidence="1">
    <location>
        <begin position="163"/>
        <end position="173"/>
    </location>
</feature>
<gene>
    <name evidence="2" type="ORF">K443DRAFT_4675</name>
</gene>
<organism evidence="2 3">
    <name type="scientific">Laccaria amethystina LaAM-08-1</name>
    <dbReference type="NCBI Taxonomy" id="1095629"/>
    <lineage>
        <taxon>Eukaryota</taxon>
        <taxon>Fungi</taxon>
        <taxon>Dikarya</taxon>
        <taxon>Basidiomycota</taxon>
        <taxon>Agaricomycotina</taxon>
        <taxon>Agaricomycetes</taxon>
        <taxon>Agaricomycetidae</taxon>
        <taxon>Agaricales</taxon>
        <taxon>Agaricineae</taxon>
        <taxon>Hydnangiaceae</taxon>
        <taxon>Laccaria</taxon>
    </lineage>
</organism>
<feature type="compositionally biased region" description="Low complexity" evidence="1">
    <location>
        <begin position="1"/>
        <end position="14"/>
    </location>
</feature>
<reference evidence="3" key="2">
    <citation type="submission" date="2015-01" db="EMBL/GenBank/DDBJ databases">
        <title>Evolutionary Origins and Diversification of the Mycorrhizal Mutualists.</title>
        <authorList>
            <consortium name="DOE Joint Genome Institute"/>
            <consortium name="Mycorrhizal Genomics Consortium"/>
            <person name="Kohler A."/>
            <person name="Kuo A."/>
            <person name="Nagy L.G."/>
            <person name="Floudas D."/>
            <person name="Copeland A."/>
            <person name="Barry K.W."/>
            <person name="Cichocki N."/>
            <person name="Veneault-Fourrey C."/>
            <person name="LaButti K."/>
            <person name="Lindquist E.A."/>
            <person name="Lipzen A."/>
            <person name="Lundell T."/>
            <person name="Morin E."/>
            <person name="Murat C."/>
            <person name="Riley R."/>
            <person name="Ohm R."/>
            <person name="Sun H."/>
            <person name="Tunlid A."/>
            <person name="Henrissat B."/>
            <person name="Grigoriev I.V."/>
            <person name="Hibbett D.S."/>
            <person name="Martin F."/>
        </authorList>
    </citation>
    <scope>NUCLEOTIDE SEQUENCE [LARGE SCALE GENOMIC DNA]</scope>
    <source>
        <strain evidence="3">LaAM-08-1</strain>
    </source>
</reference>
<protein>
    <submittedName>
        <fullName evidence="2">Uncharacterized protein</fullName>
    </submittedName>
</protein>
<feature type="region of interest" description="Disordered" evidence="1">
    <location>
        <begin position="69"/>
        <end position="173"/>
    </location>
</feature>
<dbReference type="Proteomes" id="UP000054477">
    <property type="component" value="Unassembled WGS sequence"/>
</dbReference>
<evidence type="ECO:0000256" key="1">
    <source>
        <dbReference type="SAM" id="MobiDB-lite"/>
    </source>
</evidence>
<feature type="compositionally biased region" description="Basic and acidic residues" evidence="1">
    <location>
        <begin position="23"/>
        <end position="40"/>
    </location>
</feature>
<evidence type="ECO:0000313" key="2">
    <source>
        <dbReference type="EMBL" id="KIK04371.1"/>
    </source>
</evidence>
<feature type="region of interest" description="Disordered" evidence="1">
    <location>
        <begin position="1"/>
        <end position="41"/>
    </location>
</feature>
<feature type="compositionally biased region" description="Polar residues" evidence="1">
    <location>
        <begin position="123"/>
        <end position="139"/>
    </location>
</feature>
<keyword evidence="3" id="KW-1185">Reference proteome</keyword>
<proteinExistence type="predicted"/>
<dbReference type="AlphaFoldDB" id="A0A0C9XHC1"/>